<evidence type="ECO:0000313" key="1">
    <source>
        <dbReference type="EMBL" id="KAI3356396.1"/>
    </source>
</evidence>
<organism evidence="1 2">
    <name type="scientific">Scortum barcoo</name>
    <name type="common">barcoo grunter</name>
    <dbReference type="NCBI Taxonomy" id="214431"/>
    <lineage>
        <taxon>Eukaryota</taxon>
        <taxon>Metazoa</taxon>
        <taxon>Chordata</taxon>
        <taxon>Craniata</taxon>
        <taxon>Vertebrata</taxon>
        <taxon>Euteleostomi</taxon>
        <taxon>Actinopterygii</taxon>
        <taxon>Neopterygii</taxon>
        <taxon>Teleostei</taxon>
        <taxon>Neoteleostei</taxon>
        <taxon>Acanthomorphata</taxon>
        <taxon>Eupercaria</taxon>
        <taxon>Centrarchiformes</taxon>
        <taxon>Terapontoidei</taxon>
        <taxon>Terapontidae</taxon>
        <taxon>Scortum</taxon>
    </lineage>
</organism>
<name>A0ACB8VLA2_9TELE</name>
<reference evidence="1" key="1">
    <citation type="submission" date="2022-04" db="EMBL/GenBank/DDBJ databases">
        <title>Jade perch genome.</title>
        <authorList>
            <person name="Chao B."/>
        </authorList>
    </citation>
    <scope>NUCLEOTIDE SEQUENCE</scope>
    <source>
        <strain evidence="1">CB-2022</strain>
    </source>
</reference>
<dbReference type="Proteomes" id="UP000831701">
    <property type="component" value="Chromosome 20"/>
</dbReference>
<evidence type="ECO:0000313" key="2">
    <source>
        <dbReference type="Proteomes" id="UP000831701"/>
    </source>
</evidence>
<protein>
    <submittedName>
        <fullName evidence="1">Uncharacterized protein</fullName>
    </submittedName>
</protein>
<sequence>VNKVVDNICRLSPDLLAEACQHILTYLQGRTRGVDSAEISHGFQTAGVRLDHETLQDMIRFLLLTFRSAGRSNLSADNLVSKLEEGSNKWLKASLQVLHRLWSEHGSFVHAQQEIQTMLSISQLVDVQWKLGMAVSSDTCRSLNSPYVTLLLKIAEPSGQICQRSFEMTIPQFQSLLAVKKLRLKVCWADMETQGERESSPPKPDRRFSLTYVGWSSLDRRTTLPMLPWLVAEIRRRSERGDCGPVVQPREVQLILSPPLVRCVPSGSTNSSVFIFEHKAQLVSRFIHNSNDLTYFAYLLRGQPDNPESEMSCHVFRACDPNQVPEVISGIRQVSKSALKEDAKPKQEADEAFYNSQKYEVLYCGKVTVLHKKAPSTLIDDCIDKFRQHELERKRLRLLSGQRGSSESTPVDFLVGGEGDPLSSALNESIGDTKGLVVEDVPGGGGKDLSSSASQSSLRGAFPECILEDSGFEEPQEFRTRCSSLAGSLQRKPGEGVIMGPTRRRHSSAPNHVQPSDADKNRTMLFQVGRFEVNLISPDSKTVVLEKNFKDISSCCQGIKQSDHFGFICRDQSESGPSQYVCYVFQCANESLVDEVMLTLKQAFTTAAALQSNKTQIQLCEACPMHDLHKLCERIEGLYPPRAKLAIQKYLSQLTDNEQAEIFERVQRLKPGSDQEENELVILHLRQLCETKQKSHLHIGEAPQNAANSSSAGDGTATSSRFKLDILKNKARTSLTNSLENIFARGASRMRGRLGSMGSISSFERQDEESPGHSPPGSPPAFPDDDPEAGMQFRRRAHTFSHPPVKKRISFEGQTASQSKQAPLRRQQSVNPELLQSSPVAVTRTRSVSESESSFSLPSSFSAPTFLKSIYQGSLGSLSSLADSGSLKSNGEGRKRTLSGCSSDSLSGGLPPTPRRVSWRQKIFLRVASPMNKPSASMQHPDHSDGRELLPLSPPALESSLDPLGRLLPPADGPLSGERPKRTGADYRALWKTAIHQQILLLRMEKENQRLEASRDELHIRKMKLSYQEVGQCSKESQALWERKLTAPGRTTVPQDKEELYRALCQGVPKSRRGEIWLLLSHQHRLRHRLPQRQQAPDTPYHDLLKQLTAQQHAILVDLGRTFPTHQYFSAQLGTGQLSLYNLLKAYSLLDTEVGYCQGISFVAGVLLLHMSEEQAFDMLKFLMYDLGIRQQYRPDMVSLQIQMYQLSRLLHDYHRELYNHLEEHEICPSLYAAPWFLTLFASQFPLNFVSRIFDFLFVQGTGVIFKVALCLLSSHEKEIVECDSFESIVDYLKTTLTSLSQTQMEQTIAKVMEMDISKQLHAYEVEYHVLQDEMLDAGPLPDDSDRLDKLEKTNVQLKKQNMDLLEKLQVRNRRITLQQHSHHFHPAARQKIQSLETSVENFLSRESKMKHMIRSLEQERATYQKNH</sequence>
<accession>A0ACB8VLA2</accession>
<keyword evidence="2" id="KW-1185">Reference proteome</keyword>
<gene>
    <name evidence="1" type="ORF">L3Q82_017628</name>
</gene>
<dbReference type="EMBL" id="CM041550">
    <property type="protein sequence ID" value="KAI3356396.1"/>
    <property type="molecule type" value="Genomic_DNA"/>
</dbReference>
<comment type="caution">
    <text evidence="1">The sequence shown here is derived from an EMBL/GenBank/DDBJ whole genome shotgun (WGS) entry which is preliminary data.</text>
</comment>
<proteinExistence type="predicted"/>
<feature type="non-terminal residue" evidence="1">
    <location>
        <position position="1"/>
    </location>
</feature>